<dbReference type="Pfam" id="PF00296">
    <property type="entry name" value="Bac_luciferase"/>
    <property type="match status" value="1"/>
</dbReference>
<keyword evidence="7" id="KW-1185">Reference proteome</keyword>
<keyword evidence="3" id="KW-0560">Oxidoreductase</keyword>
<dbReference type="Gene3D" id="3.20.20.30">
    <property type="entry name" value="Luciferase-like domain"/>
    <property type="match status" value="1"/>
</dbReference>
<dbReference type="InterPro" id="IPR019952">
    <property type="entry name" value="F420_OxRdatse_Rv1855c_pred"/>
</dbReference>
<feature type="domain" description="Luciferase-like" evidence="5">
    <location>
        <begin position="8"/>
        <end position="253"/>
    </location>
</feature>
<comment type="caution">
    <text evidence="6">The sequence shown here is derived from an EMBL/GenBank/DDBJ whole genome shotgun (WGS) entry which is preliminary data.</text>
</comment>
<dbReference type="InterPro" id="IPR011251">
    <property type="entry name" value="Luciferase-like_dom"/>
</dbReference>
<reference evidence="6 7" key="1">
    <citation type="submission" date="2019-09" db="EMBL/GenBank/DDBJ databases">
        <title>Nocardioides panacisoli sp. nov., isolated from the soil of a ginseng field.</title>
        <authorList>
            <person name="Cho C."/>
        </authorList>
    </citation>
    <scope>NUCLEOTIDE SEQUENCE [LARGE SCALE GENOMIC DNA]</scope>
    <source>
        <strain evidence="6 7">BN140041</strain>
    </source>
</reference>
<evidence type="ECO:0000313" key="7">
    <source>
        <dbReference type="Proteomes" id="UP000324351"/>
    </source>
</evidence>
<dbReference type="EMBL" id="VUJW01000008">
    <property type="protein sequence ID" value="KAA1426491.1"/>
    <property type="molecule type" value="Genomic_DNA"/>
</dbReference>
<accession>A0A5B1M164</accession>
<evidence type="ECO:0000256" key="1">
    <source>
        <dbReference type="ARBA" id="ARBA00022630"/>
    </source>
</evidence>
<keyword evidence="4" id="KW-0503">Monooxygenase</keyword>
<protein>
    <submittedName>
        <fullName evidence="6">LLM class F420-dependent oxidoreductase</fullName>
    </submittedName>
</protein>
<dbReference type="AlphaFoldDB" id="A0A5B1M164"/>
<sequence>MTVELRVFTEPQQGASYDDLLAVARTAEDLGFGAFFRSDHYLTMGGDGLPGPSDAWTTLAGLARDTSTIRLGTMMSSATFRHPGVLAIQVANVDAMSGGRVELGIGAGWFTEEHTAYGIPFPDTRERFARFAEQLDVVTGLWSTPRGETYDFTGTHYRLADSPALPKPVQDGGYRGGPPILIGGKGRNQTPALTARYADEFNLPFVDEDFTATQFARVRAACEEIGRDPDDLTWSNALVLCVGRDEAELARRAEVIGRDVDELRLNGLAGTPPEVVDKIGRYAKLGAQRVYLQVLDLSDLEHLHLVAEEVMPHV</sequence>
<evidence type="ECO:0000256" key="2">
    <source>
        <dbReference type="ARBA" id="ARBA00022643"/>
    </source>
</evidence>
<evidence type="ECO:0000259" key="5">
    <source>
        <dbReference type="Pfam" id="PF00296"/>
    </source>
</evidence>
<dbReference type="Proteomes" id="UP000324351">
    <property type="component" value="Unassembled WGS sequence"/>
</dbReference>
<proteinExistence type="predicted"/>
<keyword evidence="1" id="KW-0285">Flavoprotein</keyword>
<dbReference type="PANTHER" id="PTHR42847:SF4">
    <property type="entry name" value="ALKANESULFONATE MONOOXYGENASE-RELATED"/>
    <property type="match status" value="1"/>
</dbReference>
<evidence type="ECO:0000313" key="6">
    <source>
        <dbReference type="EMBL" id="KAA1426491.1"/>
    </source>
</evidence>
<dbReference type="InterPro" id="IPR036661">
    <property type="entry name" value="Luciferase-like_sf"/>
</dbReference>
<dbReference type="PANTHER" id="PTHR42847">
    <property type="entry name" value="ALKANESULFONATE MONOOXYGENASE"/>
    <property type="match status" value="1"/>
</dbReference>
<evidence type="ECO:0000256" key="3">
    <source>
        <dbReference type="ARBA" id="ARBA00023002"/>
    </source>
</evidence>
<reference evidence="6 7" key="2">
    <citation type="submission" date="2019-09" db="EMBL/GenBank/DDBJ databases">
        <authorList>
            <person name="Jin C."/>
        </authorList>
    </citation>
    <scope>NUCLEOTIDE SEQUENCE [LARGE SCALE GENOMIC DNA]</scope>
    <source>
        <strain evidence="6 7">BN140041</strain>
    </source>
</reference>
<organism evidence="6 7">
    <name type="scientific">Nocardioides antri</name>
    <dbReference type="NCBI Taxonomy" id="2607659"/>
    <lineage>
        <taxon>Bacteria</taxon>
        <taxon>Bacillati</taxon>
        <taxon>Actinomycetota</taxon>
        <taxon>Actinomycetes</taxon>
        <taxon>Propionibacteriales</taxon>
        <taxon>Nocardioidaceae</taxon>
        <taxon>Nocardioides</taxon>
    </lineage>
</organism>
<evidence type="ECO:0000256" key="4">
    <source>
        <dbReference type="ARBA" id="ARBA00023033"/>
    </source>
</evidence>
<gene>
    <name evidence="6" type="ORF">F0U47_13910</name>
</gene>
<dbReference type="NCBIfam" id="TIGR03560">
    <property type="entry name" value="F420_Rv1855c"/>
    <property type="match status" value="1"/>
</dbReference>
<dbReference type="RefSeq" id="WP_149751073.1">
    <property type="nucleotide sequence ID" value="NZ_VUJW01000008.1"/>
</dbReference>
<dbReference type="SUPFAM" id="SSF51679">
    <property type="entry name" value="Bacterial luciferase-like"/>
    <property type="match status" value="1"/>
</dbReference>
<keyword evidence="2" id="KW-0288">FMN</keyword>
<name>A0A5B1M164_9ACTN</name>
<dbReference type="GO" id="GO:0046306">
    <property type="term" value="P:alkanesulfonate catabolic process"/>
    <property type="evidence" value="ECO:0007669"/>
    <property type="project" value="TreeGrafter"/>
</dbReference>
<dbReference type="GO" id="GO:0008726">
    <property type="term" value="F:alkanesulfonate monooxygenase activity"/>
    <property type="evidence" value="ECO:0007669"/>
    <property type="project" value="TreeGrafter"/>
</dbReference>
<dbReference type="InterPro" id="IPR050172">
    <property type="entry name" value="SsuD_RutA_monooxygenase"/>
</dbReference>